<name>A0AA88JD95_FICCA</name>
<dbReference type="EMBL" id="BTGU01000917">
    <property type="protein sequence ID" value="GMN69724.1"/>
    <property type="molecule type" value="Genomic_DNA"/>
</dbReference>
<evidence type="ECO:0000256" key="5">
    <source>
        <dbReference type="SAM" id="Phobius"/>
    </source>
</evidence>
<dbReference type="PANTHER" id="PTHR21576">
    <property type="entry name" value="UNCHARACTERIZED NODULIN-LIKE PROTEIN"/>
    <property type="match status" value="1"/>
</dbReference>
<evidence type="ECO:0000256" key="2">
    <source>
        <dbReference type="ARBA" id="ARBA00022692"/>
    </source>
</evidence>
<evidence type="ECO:0000256" key="3">
    <source>
        <dbReference type="ARBA" id="ARBA00022989"/>
    </source>
</evidence>
<dbReference type="Gene3D" id="1.20.1250.20">
    <property type="entry name" value="MFS general substrate transporter like domains"/>
    <property type="match status" value="1"/>
</dbReference>
<keyword evidence="3 5" id="KW-1133">Transmembrane helix</keyword>
<organism evidence="7 8">
    <name type="scientific">Ficus carica</name>
    <name type="common">Common fig</name>
    <dbReference type="NCBI Taxonomy" id="3494"/>
    <lineage>
        <taxon>Eukaryota</taxon>
        <taxon>Viridiplantae</taxon>
        <taxon>Streptophyta</taxon>
        <taxon>Embryophyta</taxon>
        <taxon>Tracheophyta</taxon>
        <taxon>Spermatophyta</taxon>
        <taxon>Magnoliopsida</taxon>
        <taxon>eudicotyledons</taxon>
        <taxon>Gunneridae</taxon>
        <taxon>Pentapetalae</taxon>
        <taxon>rosids</taxon>
        <taxon>fabids</taxon>
        <taxon>Rosales</taxon>
        <taxon>Moraceae</taxon>
        <taxon>Ficeae</taxon>
        <taxon>Ficus</taxon>
    </lineage>
</organism>
<keyword evidence="2 5" id="KW-0812">Transmembrane</keyword>
<comment type="subcellular location">
    <subcellularLocation>
        <location evidence="1">Membrane</location>
        <topology evidence="1">Multi-pass membrane protein</topology>
    </subcellularLocation>
</comment>
<dbReference type="AlphaFoldDB" id="A0AA88JD95"/>
<evidence type="ECO:0000259" key="6">
    <source>
        <dbReference type="Pfam" id="PF23262"/>
    </source>
</evidence>
<reference evidence="7" key="1">
    <citation type="submission" date="2023-07" db="EMBL/GenBank/DDBJ databases">
        <title>draft genome sequence of fig (Ficus carica).</title>
        <authorList>
            <person name="Takahashi T."/>
            <person name="Nishimura K."/>
        </authorList>
    </citation>
    <scope>NUCLEOTIDE SEQUENCE</scope>
</reference>
<keyword evidence="8" id="KW-1185">Reference proteome</keyword>
<proteinExistence type="predicted"/>
<accession>A0AA88JD95</accession>
<feature type="transmembrane region" description="Helical" evidence="5">
    <location>
        <begin position="235"/>
        <end position="254"/>
    </location>
</feature>
<evidence type="ECO:0000256" key="4">
    <source>
        <dbReference type="ARBA" id="ARBA00023136"/>
    </source>
</evidence>
<dbReference type="PANTHER" id="PTHR21576:SF156">
    <property type="entry name" value="PROTEIN NUCLEAR FUSION DEFECTIVE 4-LIKE"/>
    <property type="match status" value="1"/>
</dbReference>
<keyword evidence="4 5" id="KW-0472">Membrane</keyword>
<feature type="transmembrane region" description="Helical" evidence="5">
    <location>
        <begin position="205"/>
        <end position="228"/>
    </location>
</feature>
<feature type="transmembrane region" description="Helical" evidence="5">
    <location>
        <begin position="25"/>
        <end position="44"/>
    </location>
</feature>
<comment type="caution">
    <text evidence="7">The sequence shown here is derived from an EMBL/GenBank/DDBJ whole genome shotgun (WGS) entry which is preliminary data.</text>
</comment>
<evidence type="ECO:0000313" key="8">
    <source>
        <dbReference type="Proteomes" id="UP001187192"/>
    </source>
</evidence>
<protein>
    <recommendedName>
        <fullName evidence="6">NFD4 C-terminal domain-containing protein</fullName>
    </recommendedName>
</protein>
<dbReference type="InterPro" id="IPR056555">
    <property type="entry name" value="NFD4_C"/>
</dbReference>
<gene>
    <name evidence="7" type="ORF">TIFTF001_038767</name>
</gene>
<dbReference type="Pfam" id="PF23262">
    <property type="entry name" value="NFD4_C"/>
    <property type="match status" value="1"/>
</dbReference>
<evidence type="ECO:0000256" key="1">
    <source>
        <dbReference type="ARBA" id="ARBA00004141"/>
    </source>
</evidence>
<feature type="transmembrane region" description="Helical" evidence="5">
    <location>
        <begin position="181"/>
        <end position="199"/>
    </location>
</feature>
<dbReference type="Proteomes" id="UP001187192">
    <property type="component" value="Unassembled WGS sequence"/>
</dbReference>
<dbReference type="InterPro" id="IPR036259">
    <property type="entry name" value="MFS_trans_sf"/>
</dbReference>
<dbReference type="SUPFAM" id="SSF103473">
    <property type="entry name" value="MFS general substrate transporter"/>
    <property type="match status" value="1"/>
</dbReference>
<feature type="domain" description="NFD4 C-terminal" evidence="6">
    <location>
        <begin position="124"/>
        <end position="271"/>
    </location>
</feature>
<evidence type="ECO:0000313" key="7">
    <source>
        <dbReference type="EMBL" id="GMN69724.1"/>
    </source>
</evidence>
<sequence>MCLAGFLLVIIIVEKTVTFKQTEYGLSAIFVLFLLFLPLVVAVIKEYKLLSSSSNIVSSTSSTHVSSSPAKIPTPDKVVPTKQLSCWQNVFKPPEIGEDFTVLQALFSFEMLTLLSSTTCGLGGMMTMIDNLGQIGTFFGYPLRKVTNFVSLTSIWNYLGQMSMDILSDVFITKYKHPYPLFLTLILLLSSIGHLIIAFNVPNGLYVASVIIGFCFGAFWSLIFTIISELFGLKYYSTLFSFGGLASPLGLYLLNVKVTGHYYDKEAKEADGGFGAKEEARAGLELRRRGVL</sequence>
<dbReference type="GO" id="GO:0016020">
    <property type="term" value="C:membrane"/>
    <property type="evidence" value="ECO:0007669"/>
    <property type="project" value="UniProtKB-SubCell"/>
</dbReference>